<dbReference type="AlphaFoldDB" id="A0A382A9U1"/>
<organism evidence="1">
    <name type="scientific">marine metagenome</name>
    <dbReference type="NCBI Taxonomy" id="408172"/>
    <lineage>
        <taxon>unclassified sequences</taxon>
        <taxon>metagenomes</taxon>
        <taxon>ecological metagenomes</taxon>
    </lineage>
</organism>
<evidence type="ECO:0000313" key="1">
    <source>
        <dbReference type="EMBL" id="SVA97733.1"/>
    </source>
</evidence>
<reference evidence="1" key="1">
    <citation type="submission" date="2018-05" db="EMBL/GenBank/DDBJ databases">
        <authorList>
            <person name="Lanie J.A."/>
            <person name="Ng W.-L."/>
            <person name="Kazmierczak K.M."/>
            <person name="Andrzejewski T.M."/>
            <person name="Davidsen T.M."/>
            <person name="Wayne K.J."/>
            <person name="Tettelin H."/>
            <person name="Glass J.I."/>
            <person name="Rusch D."/>
            <person name="Podicherti R."/>
            <person name="Tsui H.-C.T."/>
            <person name="Winkler M.E."/>
        </authorList>
    </citation>
    <scope>NUCLEOTIDE SEQUENCE</scope>
</reference>
<dbReference type="EMBL" id="UINC01024327">
    <property type="protein sequence ID" value="SVA97733.1"/>
    <property type="molecule type" value="Genomic_DNA"/>
</dbReference>
<sequence length="174" mass="19039">MMAINQNARRVIRVTPTVTGVQYSNNDILFDTTEVPLAVGLKGECSKLVSAMISSKSNSLFDIELFFCTVNQSMGTVNAARSVSDSDWATAKVLGRLTLDSSADNYNYGNGRVHNFDRQSETYETTDQWKPRFPILLQAAAGSTSVYTFAFVTGTDVTPELSVGDLELILGVEY</sequence>
<protein>
    <submittedName>
        <fullName evidence="1">Uncharacterized protein</fullName>
    </submittedName>
</protein>
<proteinExistence type="predicted"/>
<name>A0A382A9U1_9ZZZZ</name>
<gene>
    <name evidence="1" type="ORF">METZ01_LOCUS150587</name>
</gene>
<accession>A0A382A9U1</accession>